<protein>
    <submittedName>
        <fullName evidence="2">DUF2314 domain-containing protein</fullName>
    </submittedName>
</protein>
<evidence type="ECO:0000313" key="3">
    <source>
        <dbReference type="Proteomes" id="UP001163719"/>
    </source>
</evidence>
<keyword evidence="3" id="KW-1185">Reference proteome</keyword>
<proteinExistence type="predicted"/>
<name>A0ABT3HQF8_9FLAO</name>
<dbReference type="RefSeq" id="WP_264743961.1">
    <property type="nucleotide sequence ID" value="NZ_JAPDHV010000005.1"/>
</dbReference>
<feature type="domain" description="DUF2314" evidence="1">
    <location>
        <begin position="40"/>
        <end position="161"/>
    </location>
</feature>
<evidence type="ECO:0000259" key="1">
    <source>
        <dbReference type="Pfam" id="PF10077"/>
    </source>
</evidence>
<dbReference type="Pfam" id="PF10077">
    <property type="entry name" value="DUF2314"/>
    <property type="match status" value="1"/>
</dbReference>
<organism evidence="2 3">
    <name type="scientific">Chryseobacterium oryctis</name>
    <dbReference type="NCBI Taxonomy" id="2952618"/>
    <lineage>
        <taxon>Bacteria</taxon>
        <taxon>Pseudomonadati</taxon>
        <taxon>Bacteroidota</taxon>
        <taxon>Flavobacteriia</taxon>
        <taxon>Flavobacteriales</taxon>
        <taxon>Weeksellaceae</taxon>
        <taxon>Chryseobacterium group</taxon>
        <taxon>Chryseobacterium</taxon>
    </lineage>
</organism>
<gene>
    <name evidence="2" type="ORF">OH806_12160</name>
</gene>
<dbReference type="EMBL" id="JAPDHV010000005">
    <property type="protein sequence ID" value="MCW3162020.1"/>
    <property type="molecule type" value="Genomic_DNA"/>
</dbReference>
<comment type="caution">
    <text evidence="2">The sequence shown here is derived from an EMBL/GenBank/DDBJ whole genome shotgun (WGS) entry which is preliminary data.</text>
</comment>
<evidence type="ECO:0000313" key="2">
    <source>
        <dbReference type="EMBL" id="MCW3162020.1"/>
    </source>
</evidence>
<sequence length="166" mass="19244">MRKILVIFLLTFLVNCQEKKEHEKLEREGEPDVVYFENSDAEMNSAVQQAQKTLSEFQKALEDNNPNHSNFTLKQRFDTSDGGGEHIWIGEVQLKNGKYFGIVQNEPVDVKTIKLGDSVEVPVERISDWMYYDKNVVKGAYTIKVMRKFMSPEEKKEMDAEGLIYE</sequence>
<dbReference type="Proteomes" id="UP001163719">
    <property type="component" value="Unassembled WGS sequence"/>
</dbReference>
<dbReference type="InterPro" id="IPR018756">
    <property type="entry name" value="DUF2314"/>
</dbReference>
<accession>A0ABT3HQF8</accession>
<reference evidence="2" key="1">
    <citation type="submission" date="2022-10" db="EMBL/GenBank/DDBJ databases">
        <title>Chryseobacterium babae sp. nov. isolated from the gut of the beetle Oryctes rhinoceros, and Chryseobacterium kimseyorum sp. nov., isolated from a stick insect rearing cage.</title>
        <authorList>
            <person name="Shelomi M."/>
            <person name="Han C.-J."/>
            <person name="Chen W.-M."/>
            <person name="Chen H.-K."/>
            <person name="Liaw S.-J."/>
            <person name="Muhle E."/>
            <person name="Clermont D."/>
        </authorList>
    </citation>
    <scope>NUCLEOTIDE SEQUENCE</scope>
    <source>
        <strain evidence="2">WLa1L2M3</strain>
    </source>
</reference>